<dbReference type="GO" id="GO:0017004">
    <property type="term" value="P:cytochrome complex assembly"/>
    <property type="evidence" value="ECO:0007669"/>
    <property type="project" value="UniProtKB-KW"/>
</dbReference>
<dbReference type="InterPro" id="IPR056413">
    <property type="entry name" value="TPR_CcmH_CycH"/>
</dbReference>
<dbReference type="Pfam" id="PF23914">
    <property type="entry name" value="TPR_CcmH_CycH"/>
    <property type="match status" value="1"/>
</dbReference>
<keyword evidence="4" id="KW-1133">Transmembrane helix</keyword>
<name>A0A368EJC4_9PROT</name>
<comment type="caution">
    <text evidence="6">The sequence shown here is derived from an EMBL/GenBank/DDBJ whole genome shotgun (WGS) entry which is preliminary data.</text>
</comment>
<sequence>MLDVPFNDVILWSLLALMSAAASYYILRPVLKNKLIDKPNGSLAFIVVVSFLPGLALMLYLMLGSPGYSDLPLADRLNVPPETLPLEGLVVHLEQRLKNKPDDSEGWLMLAQTRMALGEADRAEDALLNAISLQDGEQNSDILVMLSESRLQQQDGLIDDGVERLINRALEINPNHPRGLYLRGLSLLQQGDKTEALAIWNDLHSSAEPDSPWQIFLRVQLSLHQ</sequence>
<evidence type="ECO:0000256" key="2">
    <source>
        <dbReference type="ARBA" id="ARBA00022748"/>
    </source>
</evidence>
<feature type="transmembrane region" description="Helical" evidence="4">
    <location>
        <begin position="12"/>
        <end position="31"/>
    </location>
</feature>
<dbReference type="GO" id="GO:0005886">
    <property type="term" value="C:plasma membrane"/>
    <property type="evidence" value="ECO:0007669"/>
    <property type="project" value="TreeGrafter"/>
</dbReference>
<dbReference type="Gene3D" id="1.25.40.10">
    <property type="entry name" value="Tetratricopeptide repeat domain"/>
    <property type="match status" value="1"/>
</dbReference>
<evidence type="ECO:0000259" key="5">
    <source>
        <dbReference type="Pfam" id="PF23914"/>
    </source>
</evidence>
<keyword evidence="4" id="KW-0812">Transmembrane</keyword>
<accession>A0A368EJC4</accession>
<protein>
    <recommendedName>
        <fullName evidence="5">Cytochrome c-type biogenesis protein H TPR domain-containing protein</fullName>
    </recommendedName>
</protein>
<reference evidence="6 7" key="1">
    <citation type="journal article" date="2018" name="Microbiome">
        <title>Fine metagenomic profile of the Mediterranean stratified and mixed water columns revealed by assembly and recruitment.</title>
        <authorList>
            <person name="Haro-Moreno J.M."/>
            <person name="Lopez-Perez M."/>
            <person name="De La Torre J.R."/>
            <person name="Picazo A."/>
            <person name="Camacho A."/>
            <person name="Rodriguez-Valera F."/>
        </authorList>
    </citation>
    <scope>NUCLEOTIDE SEQUENCE [LARGE SCALE GENOMIC DNA]</scope>
    <source>
        <strain evidence="6">MED-G50</strain>
    </source>
</reference>
<feature type="domain" description="Cytochrome c-type biogenesis protein H TPR" evidence="5">
    <location>
        <begin position="86"/>
        <end position="212"/>
    </location>
</feature>
<keyword evidence="4" id="KW-0472">Membrane</keyword>
<organism evidence="6 7">
    <name type="scientific">PS1 clade bacterium</name>
    <dbReference type="NCBI Taxonomy" id="2175152"/>
    <lineage>
        <taxon>Bacteria</taxon>
        <taxon>Pseudomonadati</taxon>
        <taxon>Pseudomonadota</taxon>
        <taxon>Alphaproteobacteria</taxon>
        <taxon>PS1 clade</taxon>
    </lineage>
</organism>
<dbReference type="PANTHER" id="PTHR47870">
    <property type="entry name" value="CYTOCHROME C-TYPE BIOGENESIS PROTEIN CCMH"/>
    <property type="match status" value="1"/>
</dbReference>
<dbReference type="InterPro" id="IPR051263">
    <property type="entry name" value="C-type_cytochrome_biogenesis"/>
</dbReference>
<dbReference type="SUPFAM" id="SSF48452">
    <property type="entry name" value="TPR-like"/>
    <property type="match status" value="1"/>
</dbReference>
<dbReference type="EMBL" id="QOQK01000011">
    <property type="protein sequence ID" value="RCL84594.1"/>
    <property type="molecule type" value="Genomic_DNA"/>
</dbReference>
<evidence type="ECO:0000256" key="3">
    <source>
        <dbReference type="ARBA" id="ARBA00022803"/>
    </source>
</evidence>
<keyword evidence="2" id="KW-0201">Cytochrome c-type biogenesis</keyword>
<dbReference type="InterPro" id="IPR011990">
    <property type="entry name" value="TPR-like_helical_dom_sf"/>
</dbReference>
<dbReference type="AlphaFoldDB" id="A0A368EJC4"/>
<evidence type="ECO:0000256" key="4">
    <source>
        <dbReference type="SAM" id="Phobius"/>
    </source>
</evidence>
<gene>
    <name evidence="6" type="ORF">DBW64_03185</name>
</gene>
<proteinExistence type="predicted"/>
<evidence type="ECO:0000256" key="1">
    <source>
        <dbReference type="ARBA" id="ARBA00022737"/>
    </source>
</evidence>
<evidence type="ECO:0000313" key="6">
    <source>
        <dbReference type="EMBL" id="RCL84594.1"/>
    </source>
</evidence>
<dbReference type="PANTHER" id="PTHR47870:SF1">
    <property type="entry name" value="CYTOCHROME C-TYPE BIOGENESIS PROTEIN CCMH"/>
    <property type="match status" value="1"/>
</dbReference>
<evidence type="ECO:0000313" key="7">
    <source>
        <dbReference type="Proteomes" id="UP000252289"/>
    </source>
</evidence>
<keyword evidence="3" id="KW-0802">TPR repeat</keyword>
<feature type="transmembrane region" description="Helical" evidence="4">
    <location>
        <begin position="43"/>
        <end position="63"/>
    </location>
</feature>
<dbReference type="Proteomes" id="UP000252289">
    <property type="component" value="Unassembled WGS sequence"/>
</dbReference>
<keyword evidence="1" id="KW-0677">Repeat</keyword>